<dbReference type="InterPro" id="IPR013249">
    <property type="entry name" value="RNA_pol_sigma70_r4_t2"/>
</dbReference>
<dbReference type="GO" id="GO:0016987">
    <property type="term" value="F:sigma factor activity"/>
    <property type="evidence" value="ECO:0007669"/>
    <property type="project" value="UniProtKB-KW"/>
</dbReference>
<dbReference type="STRING" id="509190.Cseg_1845"/>
<dbReference type="GO" id="GO:0003677">
    <property type="term" value="F:DNA binding"/>
    <property type="evidence" value="ECO:0007669"/>
    <property type="project" value="InterPro"/>
</dbReference>
<dbReference type="InterPro" id="IPR007627">
    <property type="entry name" value="RNA_pol_sigma70_r2"/>
</dbReference>
<accession>D5VJA9</accession>
<dbReference type="EMBL" id="CP002008">
    <property type="protein sequence ID" value="ADG10318.1"/>
    <property type="molecule type" value="Genomic_DNA"/>
</dbReference>
<dbReference type="SUPFAM" id="SSF88946">
    <property type="entry name" value="Sigma2 domain of RNA polymerase sigma factors"/>
    <property type="match status" value="1"/>
</dbReference>
<dbReference type="Gene3D" id="1.10.1740.10">
    <property type="match status" value="1"/>
</dbReference>
<proteinExistence type="inferred from homology"/>
<feature type="domain" description="RNA polymerase sigma factor 70 region 4 type 2" evidence="6">
    <location>
        <begin position="147"/>
        <end position="196"/>
    </location>
</feature>
<dbReference type="InterPro" id="IPR036388">
    <property type="entry name" value="WH-like_DNA-bd_sf"/>
</dbReference>
<dbReference type="Gene3D" id="1.10.10.10">
    <property type="entry name" value="Winged helix-like DNA-binding domain superfamily/Winged helix DNA-binding domain"/>
    <property type="match status" value="1"/>
</dbReference>
<dbReference type="Proteomes" id="UP000002629">
    <property type="component" value="Chromosome"/>
</dbReference>
<feature type="domain" description="RNA polymerase sigma-70 region 2" evidence="5">
    <location>
        <begin position="52"/>
        <end position="113"/>
    </location>
</feature>
<keyword evidence="3" id="KW-0731">Sigma factor</keyword>
<comment type="similarity">
    <text evidence="1">Belongs to the sigma-70 factor family. ECF subfamily.</text>
</comment>
<dbReference type="InterPro" id="IPR039425">
    <property type="entry name" value="RNA_pol_sigma-70-like"/>
</dbReference>
<evidence type="ECO:0000256" key="3">
    <source>
        <dbReference type="ARBA" id="ARBA00023082"/>
    </source>
</evidence>
<dbReference type="GO" id="GO:0006352">
    <property type="term" value="P:DNA-templated transcription initiation"/>
    <property type="evidence" value="ECO:0007669"/>
    <property type="project" value="InterPro"/>
</dbReference>
<evidence type="ECO:0000313" key="8">
    <source>
        <dbReference type="Proteomes" id="UP000002629"/>
    </source>
</evidence>
<evidence type="ECO:0000259" key="5">
    <source>
        <dbReference type="Pfam" id="PF04542"/>
    </source>
</evidence>
<reference evidence="8" key="1">
    <citation type="journal article" date="2011" name="J. Bacteriol.">
        <title>Genome sequences of eight morphologically diverse alphaproteobacteria.</title>
        <authorList>
            <consortium name="US DOE Joint Genome Institute"/>
            <person name="Brown P.J."/>
            <person name="Kysela D.T."/>
            <person name="Buechlein A."/>
            <person name="Hemmerich C."/>
            <person name="Brun Y.V."/>
        </authorList>
    </citation>
    <scope>NUCLEOTIDE SEQUENCE [LARGE SCALE GENOMIC DNA]</scope>
    <source>
        <strain evidence="8">ATCC 21756 / DSM 7131 / JCM 7823 / NBRC 15250 / LMG 17158 / TK0059</strain>
    </source>
</reference>
<dbReference type="NCBIfam" id="TIGR02937">
    <property type="entry name" value="sigma70-ECF"/>
    <property type="match status" value="1"/>
</dbReference>
<dbReference type="HOGENOM" id="CLU_047691_12_2_5"/>
<keyword evidence="2" id="KW-0805">Transcription regulation</keyword>
<protein>
    <submittedName>
        <fullName evidence="7">RNA polymerase, sigma-24 subunit, ECF subfamily</fullName>
    </submittedName>
</protein>
<evidence type="ECO:0000259" key="6">
    <source>
        <dbReference type="Pfam" id="PF08281"/>
    </source>
</evidence>
<dbReference type="PANTHER" id="PTHR43133">
    <property type="entry name" value="RNA POLYMERASE ECF-TYPE SIGMA FACTO"/>
    <property type="match status" value="1"/>
</dbReference>
<dbReference type="InterPro" id="IPR013324">
    <property type="entry name" value="RNA_pol_sigma_r3/r4-like"/>
</dbReference>
<dbReference type="AlphaFoldDB" id="D5VJA9"/>
<dbReference type="eggNOG" id="COG1595">
    <property type="taxonomic scope" value="Bacteria"/>
</dbReference>
<name>D5VJA9_CAUST</name>
<dbReference type="PANTHER" id="PTHR43133:SF63">
    <property type="entry name" value="RNA POLYMERASE SIGMA FACTOR FECI-RELATED"/>
    <property type="match status" value="1"/>
</dbReference>
<evidence type="ECO:0000256" key="4">
    <source>
        <dbReference type="ARBA" id="ARBA00023163"/>
    </source>
</evidence>
<dbReference type="InterPro" id="IPR014284">
    <property type="entry name" value="RNA_pol_sigma-70_dom"/>
</dbReference>
<dbReference type="KEGG" id="cse:Cseg_1845"/>
<gene>
    <name evidence="7" type="ordered locus">Cseg_1845</name>
</gene>
<dbReference type="CDD" id="cd06171">
    <property type="entry name" value="Sigma70_r4"/>
    <property type="match status" value="1"/>
</dbReference>
<dbReference type="InterPro" id="IPR013325">
    <property type="entry name" value="RNA_pol_sigma_r2"/>
</dbReference>
<evidence type="ECO:0000313" key="7">
    <source>
        <dbReference type="EMBL" id="ADG10318.1"/>
    </source>
</evidence>
<dbReference type="Pfam" id="PF08281">
    <property type="entry name" value="Sigma70_r4_2"/>
    <property type="match status" value="1"/>
</dbReference>
<dbReference type="Pfam" id="PF04542">
    <property type="entry name" value="Sigma70_r2"/>
    <property type="match status" value="1"/>
</dbReference>
<sequence>MSRLQPVDAAARVVGNARRSDHPAVELIKREGPLTQSRAEIIAFVGAQILPHEADVRAWLRRSGSAPEDVDDVVQEAYCRLAGLDSVAHITSGRAYFFRIARNISIEKIRRARIVRIDCITEIDALHVVDDEPSPERVVASRRELSRVRRLIEDLPERCRQIFTLRRIHGLSQKDIAARLGVTENVVETQAARGLRLILRALSEATAQDHLVSDKTHEPVRKRDR</sequence>
<keyword evidence="4" id="KW-0804">Transcription</keyword>
<organism evidence="7 8">
    <name type="scientific">Caulobacter segnis (strain ATCC 21756 / DSM 7131 / JCM 7823 / NBRC 15250 / LMG 17158 / TK0059)</name>
    <name type="common">Mycoplana segnis</name>
    <dbReference type="NCBI Taxonomy" id="509190"/>
    <lineage>
        <taxon>Bacteria</taxon>
        <taxon>Pseudomonadati</taxon>
        <taxon>Pseudomonadota</taxon>
        <taxon>Alphaproteobacteria</taxon>
        <taxon>Caulobacterales</taxon>
        <taxon>Caulobacteraceae</taxon>
        <taxon>Caulobacter</taxon>
    </lineage>
</organism>
<dbReference type="SUPFAM" id="SSF88659">
    <property type="entry name" value="Sigma3 and sigma4 domains of RNA polymerase sigma factors"/>
    <property type="match status" value="1"/>
</dbReference>
<evidence type="ECO:0000256" key="2">
    <source>
        <dbReference type="ARBA" id="ARBA00023015"/>
    </source>
</evidence>
<evidence type="ECO:0000256" key="1">
    <source>
        <dbReference type="ARBA" id="ARBA00010641"/>
    </source>
</evidence>